<evidence type="ECO:0000256" key="6">
    <source>
        <dbReference type="ARBA" id="ARBA00022679"/>
    </source>
</evidence>
<evidence type="ECO:0000256" key="4">
    <source>
        <dbReference type="ARBA" id="ARBA00015492"/>
    </source>
</evidence>
<dbReference type="Pfam" id="PF03481">
    <property type="entry name" value="Sua5_C"/>
    <property type="match status" value="1"/>
</dbReference>
<evidence type="ECO:0000256" key="7">
    <source>
        <dbReference type="ARBA" id="ARBA00022694"/>
    </source>
</evidence>
<evidence type="ECO:0000256" key="13">
    <source>
        <dbReference type="PIRNR" id="PIRNR004930"/>
    </source>
</evidence>
<protein>
    <recommendedName>
        <fullName evidence="4 13">Threonylcarbamoyl-AMP synthase</fullName>
        <shortName evidence="13">TC-AMP synthase</shortName>
        <ecNumber evidence="3 13">2.7.7.87</ecNumber>
    </recommendedName>
    <alternativeName>
        <fullName evidence="11 13">L-threonylcarbamoyladenylate synthase</fullName>
    </alternativeName>
</protein>
<dbReference type="Gene3D" id="3.90.870.10">
    <property type="entry name" value="DHBP synthase"/>
    <property type="match status" value="1"/>
</dbReference>
<dbReference type="InterPro" id="IPR010923">
    <property type="entry name" value="T(6)A37_SUA5"/>
</dbReference>
<evidence type="ECO:0000256" key="2">
    <source>
        <dbReference type="ARBA" id="ARBA00007663"/>
    </source>
</evidence>
<keyword evidence="10 13" id="KW-0067">ATP-binding</keyword>
<evidence type="ECO:0000256" key="3">
    <source>
        <dbReference type="ARBA" id="ARBA00012584"/>
    </source>
</evidence>
<name>A0ABV8QTV4_9BACT</name>
<dbReference type="PANTHER" id="PTHR17490:SF16">
    <property type="entry name" value="THREONYLCARBAMOYL-AMP SYNTHASE"/>
    <property type="match status" value="1"/>
</dbReference>
<dbReference type="Proteomes" id="UP001595907">
    <property type="component" value="Unassembled WGS sequence"/>
</dbReference>
<dbReference type="PANTHER" id="PTHR17490">
    <property type="entry name" value="SUA5"/>
    <property type="match status" value="1"/>
</dbReference>
<keyword evidence="7 13" id="KW-0819">tRNA processing</keyword>
<keyword evidence="8 13" id="KW-0548">Nucleotidyltransferase</keyword>
<comment type="function">
    <text evidence="13">Required for the formation of a threonylcarbamoyl group on adenosine at position 37 (t(6)A37) in tRNAs that read codons beginning with adenine.</text>
</comment>
<evidence type="ECO:0000256" key="1">
    <source>
        <dbReference type="ARBA" id="ARBA00004496"/>
    </source>
</evidence>
<dbReference type="InterPro" id="IPR038385">
    <property type="entry name" value="Sua5/YwlC_C"/>
</dbReference>
<accession>A0ABV8QTV4</accession>
<evidence type="ECO:0000256" key="12">
    <source>
        <dbReference type="ARBA" id="ARBA00048366"/>
    </source>
</evidence>
<dbReference type="InterPro" id="IPR006070">
    <property type="entry name" value="Sua5-like_dom"/>
</dbReference>
<comment type="similarity">
    <text evidence="2 13">Belongs to the SUA5 family.</text>
</comment>
<dbReference type="InterPro" id="IPR005145">
    <property type="entry name" value="Sua5_C"/>
</dbReference>
<evidence type="ECO:0000259" key="14">
    <source>
        <dbReference type="PROSITE" id="PS51163"/>
    </source>
</evidence>
<dbReference type="RefSeq" id="WP_379710537.1">
    <property type="nucleotide sequence ID" value="NZ_JBHSCZ010000003.1"/>
</dbReference>
<dbReference type="SUPFAM" id="SSF55821">
    <property type="entry name" value="YrdC/RibB"/>
    <property type="match status" value="1"/>
</dbReference>
<comment type="catalytic activity">
    <reaction evidence="12 13">
        <text>L-threonine + hydrogencarbonate + ATP = L-threonylcarbamoyladenylate + diphosphate + H2O</text>
        <dbReference type="Rhea" id="RHEA:36407"/>
        <dbReference type="ChEBI" id="CHEBI:15377"/>
        <dbReference type="ChEBI" id="CHEBI:17544"/>
        <dbReference type="ChEBI" id="CHEBI:30616"/>
        <dbReference type="ChEBI" id="CHEBI:33019"/>
        <dbReference type="ChEBI" id="CHEBI:57926"/>
        <dbReference type="ChEBI" id="CHEBI:73682"/>
        <dbReference type="EC" id="2.7.7.87"/>
    </reaction>
</comment>
<keyword evidence="16" id="KW-1185">Reference proteome</keyword>
<proteinExistence type="inferred from homology"/>
<gene>
    <name evidence="15" type="ORF">ACFOWM_12240</name>
</gene>
<evidence type="ECO:0000313" key="15">
    <source>
        <dbReference type="EMBL" id="MFC4263655.1"/>
    </source>
</evidence>
<dbReference type="EMBL" id="JBHSCZ010000003">
    <property type="protein sequence ID" value="MFC4263655.1"/>
    <property type="molecule type" value="Genomic_DNA"/>
</dbReference>
<keyword evidence="5 13" id="KW-0963">Cytoplasm</keyword>
<dbReference type="Pfam" id="PF01300">
    <property type="entry name" value="Sua5_yciO_yrdC"/>
    <property type="match status" value="1"/>
</dbReference>
<keyword evidence="9 13" id="KW-0547">Nucleotide-binding</keyword>
<dbReference type="PIRSF" id="PIRSF004930">
    <property type="entry name" value="Tln_factor_SUA5"/>
    <property type="match status" value="1"/>
</dbReference>
<evidence type="ECO:0000256" key="10">
    <source>
        <dbReference type="ARBA" id="ARBA00022840"/>
    </source>
</evidence>
<evidence type="ECO:0000256" key="9">
    <source>
        <dbReference type="ARBA" id="ARBA00022741"/>
    </source>
</evidence>
<dbReference type="InterPro" id="IPR017945">
    <property type="entry name" value="DHBP_synth_RibB-like_a/b_dom"/>
</dbReference>
<dbReference type="EC" id="2.7.7.87" evidence="3 13"/>
<evidence type="ECO:0000256" key="8">
    <source>
        <dbReference type="ARBA" id="ARBA00022695"/>
    </source>
</evidence>
<feature type="domain" description="YrdC-like" evidence="14">
    <location>
        <begin position="3"/>
        <end position="189"/>
    </location>
</feature>
<comment type="subcellular location">
    <subcellularLocation>
        <location evidence="1 13">Cytoplasm</location>
    </subcellularLocation>
</comment>
<keyword evidence="6 13" id="KW-0808">Transferase</keyword>
<evidence type="ECO:0000256" key="11">
    <source>
        <dbReference type="ARBA" id="ARBA00029774"/>
    </source>
</evidence>
<comment type="caution">
    <text evidence="15">The sequence shown here is derived from an EMBL/GenBank/DDBJ whole genome shotgun (WGS) entry which is preliminary data.</text>
</comment>
<dbReference type="GO" id="GO:0061710">
    <property type="term" value="F:L-threonylcarbamoyladenylate synthase"/>
    <property type="evidence" value="ECO:0007669"/>
    <property type="project" value="UniProtKB-EC"/>
</dbReference>
<organism evidence="15 16">
    <name type="scientific">Ferruginibacter yonginensis</name>
    <dbReference type="NCBI Taxonomy" id="1310416"/>
    <lineage>
        <taxon>Bacteria</taxon>
        <taxon>Pseudomonadati</taxon>
        <taxon>Bacteroidota</taxon>
        <taxon>Chitinophagia</taxon>
        <taxon>Chitinophagales</taxon>
        <taxon>Chitinophagaceae</taxon>
        <taxon>Ferruginibacter</taxon>
    </lineage>
</organism>
<reference evidence="16" key="1">
    <citation type="journal article" date="2019" name="Int. J. Syst. Evol. Microbiol.">
        <title>The Global Catalogue of Microorganisms (GCM) 10K type strain sequencing project: providing services to taxonomists for standard genome sequencing and annotation.</title>
        <authorList>
            <consortium name="The Broad Institute Genomics Platform"/>
            <consortium name="The Broad Institute Genome Sequencing Center for Infectious Disease"/>
            <person name="Wu L."/>
            <person name="Ma J."/>
        </authorList>
    </citation>
    <scope>NUCLEOTIDE SEQUENCE [LARGE SCALE GENOMIC DNA]</scope>
    <source>
        <strain evidence="16">CECT 8289</strain>
    </source>
</reference>
<evidence type="ECO:0000313" key="16">
    <source>
        <dbReference type="Proteomes" id="UP001595907"/>
    </source>
</evidence>
<sequence length="317" mass="34409">MITTDINKAIQVLQHKGVVAIPTETVYGLAANAFDDEAVQKIFTLKNRPTFNPLIVHLASATQLTTVATNIPATAYALANAFWPGPLTLVLQKQTNISSFVTASKQTIAVRVPQHGLTQQLLQQLDFPLAAPSANPFGSISPTTAQHVYHYFEERVPIILDGGECTAGVESTIIGFQHEQPVLYRHGAISMEALAAVVGDITMLPKHTTSIEAPGMLASHYAPKTPLVLMEDVAYGLSLYTHLKVGLLVFRQLPNLAHVCGEVLSKNGSLEEAAHHLYAAMHRLDAANYDVIIAERLPNYGVGITVNDRLERASYRS</sequence>
<evidence type="ECO:0000256" key="5">
    <source>
        <dbReference type="ARBA" id="ARBA00022490"/>
    </source>
</evidence>
<dbReference type="NCBIfam" id="TIGR00057">
    <property type="entry name" value="L-threonylcarbamoyladenylate synthase"/>
    <property type="match status" value="1"/>
</dbReference>
<dbReference type="PROSITE" id="PS51163">
    <property type="entry name" value="YRDC"/>
    <property type="match status" value="1"/>
</dbReference>
<dbReference type="Gene3D" id="3.40.50.11030">
    <property type="entry name" value="Threonylcarbamoyl-AMP synthase, C-terminal domain"/>
    <property type="match status" value="1"/>
</dbReference>
<dbReference type="InterPro" id="IPR050156">
    <property type="entry name" value="TC-AMP_synthase_SUA5"/>
</dbReference>